<evidence type="ECO:0000313" key="1">
    <source>
        <dbReference type="EMBL" id="BDZ48230.1"/>
    </source>
</evidence>
<dbReference type="Pfam" id="PF13714">
    <property type="entry name" value="PEP_mutase"/>
    <property type="match status" value="1"/>
</dbReference>
<dbReference type="Proteomes" id="UP001321486">
    <property type="component" value="Chromosome"/>
</dbReference>
<accession>A0ABM8GIM8</accession>
<organism evidence="1 2">
    <name type="scientific">Frondihabitans sucicola</name>
    <dbReference type="NCBI Taxonomy" id="1268041"/>
    <lineage>
        <taxon>Bacteria</taxon>
        <taxon>Bacillati</taxon>
        <taxon>Actinomycetota</taxon>
        <taxon>Actinomycetes</taxon>
        <taxon>Micrococcales</taxon>
        <taxon>Microbacteriaceae</taxon>
        <taxon>Frondihabitans</taxon>
    </lineage>
</organism>
<protein>
    <submittedName>
        <fullName evidence="1">Carboxyvinyl-carboxyphosphonate phosphorylmutase</fullName>
    </submittedName>
</protein>
<dbReference type="EMBL" id="AP027732">
    <property type="protein sequence ID" value="BDZ48230.1"/>
    <property type="molecule type" value="Genomic_DNA"/>
</dbReference>
<reference evidence="2" key="1">
    <citation type="journal article" date="2019" name="Int. J. Syst. Evol. Microbiol.">
        <title>The Global Catalogue of Microorganisms (GCM) 10K type strain sequencing project: providing services to taxonomists for standard genome sequencing and annotation.</title>
        <authorList>
            <consortium name="The Broad Institute Genomics Platform"/>
            <consortium name="The Broad Institute Genome Sequencing Center for Infectious Disease"/>
            <person name="Wu L."/>
            <person name="Ma J."/>
        </authorList>
    </citation>
    <scope>NUCLEOTIDE SEQUENCE [LARGE SCALE GENOMIC DNA]</scope>
    <source>
        <strain evidence="2">NBRC 108728</strain>
    </source>
</reference>
<dbReference type="RefSeq" id="WP_286345241.1">
    <property type="nucleotide sequence ID" value="NZ_AP027732.1"/>
</dbReference>
<dbReference type="CDD" id="cd00377">
    <property type="entry name" value="ICL_PEPM"/>
    <property type="match status" value="1"/>
</dbReference>
<dbReference type="InterPro" id="IPR039556">
    <property type="entry name" value="ICL/PEPM"/>
</dbReference>
<sequence length="265" mass="27427">MSIQSTAEKAELLRSFHVPGDPLIVTNVWDSITARIVAAAPGVKALATASHSISEAHGVEDGEGLDVDEALAAAQLIIRSVELPVSVDFEKAYAQDPAGTRDNVWRLIEAGAAGLNIEDSRGRDKGELYAVDAQVAKITAARAAGDRAGVPIVINARVDALAGDPAAWDDTILRANAYLDAGADVAFVLGLSTEQQVADAVAQIHGKVSVISGAGSVPLARLAELGVSRVSFGPRIMGLTLAHLQSAAATLTARGDYPAELGFDF</sequence>
<keyword evidence="2" id="KW-1185">Reference proteome</keyword>
<dbReference type="Gene3D" id="3.20.20.60">
    <property type="entry name" value="Phosphoenolpyruvate-binding domains"/>
    <property type="match status" value="1"/>
</dbReference>
<dbReference type="InterPro" id="IPR040442">
    <property type="entry name" value="Pyrv_kinase-like_dom_sf"/>
</dbReference>
<gene>
    <name evidence="1" type="ORF">GCM10025867_04710</name>
</gene>
<dbReference type="InterPro" id="IPR015813">
    <property type="entry name" value="Pyrv/PenolPyrv_kinase-like_dom"/>
</dbReference>
<dbReference type="PANTHER" id="PTHR42905:SF16">
    <property type="entry name" value="CARBOXYPHOSPHONOENOLPYRUVATE PHOSPHONOMUTASE-LIKE PROTEIN (AFU_ORTHOLOGUE AFUA_5G07230)"/>
    <property type="match status" value="1"/>
</dbReference>
<dbReference type="SUPFAM" id="SSF51621">
    <property type="entry name" value="Phosphoenolpyruvate/pyruvate domain"/>
    <property type="match status" value="1"/>
</dbReference>
<name>A0ABM8GIM8_9MICO</name>
<proteinExistence type="predicted"/>
<evidence type="ECO:0000313" key="2">
    <source>
        <dbReference type="Proteomes" id="UP001321486"/>
    </source>
</evidence>
<dbReference type="PANTHER" id="PTHR42905">
    <property type="entry name" value="PHOSPHOENOLPYRUVATE CARBOXYLASE"/>
    <property type="match status" value="1"/>
</dbReference>